<comment type="subcellular location">
    <subcellularLocation>
        <location evidence="1">Cell membrane</location>
        <topology evidence="1">Multi-pass membrane protein</topology>
    </subcellularLocation>
</comment>
<keyword evidence="12" id="KW-1185">Reference proteome</keyword>
<dbReference type="EMBL" id="JAGGKS010000004">
    <property type="protein sequence ID" value="MBP1925745.1"/>
    <property type="molecule type" value="Genomic_DNA"/>
</dbReference>
<evidence type="ECO:0000256" key="2">
    <source>
        <dbReference type="ARBA" id="ARBA00008038"/>
    </source>
</evidence>
<gene>
    <name evidence="11" type="ORF">J2Z76_001606</name>
</gene>
<evidence type="ECO:0000313" key="11">
    <source>
        <dbReference type="EMBL" id="MBP1925745.1"/>
    </source>
</evidence>
<feature type="transmembrane region" description="Helical" evidence="9">
    <location>
        <begin position="40"/>
        <end position="60"/>
    </location>
</feature>
<dbReference type="PROSITE" id="PS01307">
    <property type="entry name" value="MOTA"/>
    <property type="match status" value="1"/>
</dbReference>
<feature type="domain" description="MotA/TolQ/ExbB proton channel" evidence="10">
    <location>
        <begin position="110"/>
        <end position="224"/>
    </location>
</feature>
<feature type="transmembrane region" description="Helical" evidence="9">
    <location>
        <begin position="155"/>
        <end position="176"/>
    </location>
</feature>
<dbReference type="Proteomes" id="UP001519342">
    <property type="component" value="Unassembled WGS sequence"/>
</dbReference>
<feature type="region of interest" description="Disordered" evidence="8">
    <location>
        <begin position="259"/>
        <end position="294"/>
    </location>
</feature>
<feature type="compositionally biased region" description="Basic residues" evidence="8">
    <location>
        <begin position="273"/>
        <end position="285"/>
    </location>
</feature>
<dbReference type="InterPro" id="IPR000540">
    <property type="entry name" value="Flag_MotA_CS"/>
</dbReference>
<feature type="transmembrane region" description="Helical" evidence="9">
    <location>
        <begin position="191"/>
        <end position="210"/>
    </location>
</feature>
<keyword evidence="4" id="KW-1003">Cell membrane</keyword>
<sequence>MNFSFIIGLISGFGLVIYGMWSSASSTSQAVSSFINLPSVYITIGGSIAATVMSVPLKYLKDVPKNVRLLMRKDKINLEQYIEAIVELAKEARLKGLLVLEQKVNNIELQDDFLKLCTMLIVDAIEPSKVRTQIENEINCIEARHASTWSVFDKCAAFGPAFGMMGTLVGLINMLANMDPTGGADALGKGMSTALVTTFYGSVLANLICIPISNRLKAMHEEEMIVKELIMEGVLSIQSGENPKYIEGKLKTYISYKDRETSGSVEDQVEGKKKSKAKKVKKEKKSKQGEVNNA</sequence>
<dbReference type="Pfam" id="PF01618">
    <property type="entry name" value="MotA_ExbB"/>
    <property type="match status" value="1"/>
</dbReference>
<evidence type="ECO:0000256" key="6">
    <source>
        <dbReference type="ARBA" id="ARBA00022989"/>
    </source>
</evidence>
<dbReference type="PANTHER" id="PTHR30433:SF2">
    <property type="entry name" value="MOTILITY PROTEIN A"/>
    <property type="match status" value="1"/>
</dbReference>
<dbReference type="RefSeq" id="WP_209511489.1">
    <property type="nucleotide sequence ID" value="NZ_JAGGKS010000004.1"/>
</dbReference>
<dbReference type="InterPro" id="IPR002898">
    <property type="entry name" value="MotA_ExbB_proton_chnl"/>
</dbReference>
<evidence type="ECO:0000313" key="12">
    <source>
        <dbReference type="Proteomes" id="UP001519342"/>
    </source>
</evidence>
<evidence type="ECO:0000256" key="5">
    <source>
        <dbReference type="ARBA" id="ARBA00022692"/>
    </source>
</evidence>
<proteinExistence type="inferred from homology"/>
<comment type="caution">
    <text evidence="11">The sequence shown here is derived from an EMBL/GenBank/DDBJ whole genome shotgun (WGS) entry which is preliminary data.</text>
</comment>
<evidence type="ECO:0000256" key="4">
    <source>
        <dbReference type="ARBA" id="ARBA00022475"/>
    </source>
</evidence>
<comment type="similarity">
    <text evidence="2">Belongs to the MotA family.</text>
</comment>
<dbReference type="PANTHER" id="PTHR30433">
    <property type="entry name" value="CHEMOTAXIS PROTEIN MOTA"/>
    <property type="match status" value="1"/>
</dbReference>
<reference evidence="11 12" key="1">
    <citation type="submission" date="2021-03" db="EMBL/GenBank/DDBJ databases">
        <title>Genomic Encyclopedia of Type Strains, Phase IV (KMG-IV): sequencing the most valuable type-strain genomes for metagenomic binning, comparative biology and taxonomic classification.</title>
        <authorList>
            <person name="Goeker M."/>
        </authorList>
    </citation>
    <scope>NUCLEOTIDE SEQUENCE [LARGE SCALE GENOMIC DNA]</scope>
    <source>
        <strain evidence="11 12">DSM 24004</strain>
    </source>
</reference>
<accession>A0ABS4GDG4</accession>
<evidence type="ECO:0000259" key="10">
    <source>
        <dbReference type="Pfam" id="PF01618"/>
    </source>
</evidence>
<name>A0ABS4GDG4_9FIRM</name>
<organism evidence="11 12">
    <name type="scientific">Sedimentibacter acidaminivorans</name>
    <dbReference type="NCBI Taxonomy" id="913099"/>
    <lineage>
        <taxon>Bacteria</taxon>
        <taxon>Bacillati</taxon>
        <taxon>Bacillota</taxon>
        <taxon>Tissierellia</taxon>
        <taxon>Sedimentibacter</taxon>
    </lineage>
</organism>
<evidence type="ECO:0000256" key="3">
    <source>
        <dbReference type="ARBA" id="ARBA00022448"/>
    </source>
</evidence>
<evidence type="ECO:0000256" key="8">
    <source>
        <dbReference type="SAM" id="MobiDB-lite"/>
    </source>
</evidence>
<evidence type="ECO:0000256" key="7">
    <source>
        <dbReference type="ARBA" id="ARBA00023136"/>
    </source>
</evidence>
<keyword evidence="5 9" id="KW-0812">Transmembrane</keyword>
<evidence type="ECO:0000256" key="9">
    <source>
        <dbReference type="SAM" id="Phobius"/>
    </source>
</evidence>
<protein>
    <submittedName>
        <fullName evidence="11">Chemotaxis protein MotA</fullName>
    </submittedName>
</protein>
<dbReference type="InterPro" id="IPR047055">
    <property type="entry name" value="MotA-like"/>
</dbReference>
<keyword evidence="6 9" id="KW-1133">Transmembrane helix</keyword>
<keyword evidence="7 9" id="KW-0472">Membrane</keyword>
<evidence type="ECO:0000256" key="1">
    <source>
        <dbReference type="ARBA" id="ARBA00004651"/>
    </source>
</evidence>
<keyword evidence="3" id="KW-0813">Transport</keyword>